<comment type="caution">
    <text evidence="4">The sequence shown here is derived from an EMBL/GenBank/DDBJ whole genome shotgun (WGS) entry which is preliminary data.</text>
</comment>
<dbReference type="GO" id="GO:0005525">
    <property type="term" value="F:GTP binding"/>
    <property type="evidence" value="ECO:0007669"/>
    <property type="project" value="UniProtKB-KW"/>
</dbReference>
<dbReference type="InterPro" id="IPR003578">
    <property type="entry name" value="Small_GTPase_Rho"/>
</dbReference>
<dbReference type="EMBL" id="JAULSN010000002">
    <property type="protein sequence ID" value="KAK3380708.1"/>
    <property type="molecule type" value="Genomic_DNA"/>
</dbReference>
<dbReference type="Gene3D" id="3.40.50.300">
    <property type="entry name" value="P-loop containing nucleotide triphosphate hydrolases"/>
    <property type="match status" value="1"/>
</dbReference>
<evidence type="ECO:0000313" key="5">
    <source>
        <dbReference type="Proteomes" id="UP001287356"/>
    </source>
</evidence>
<evidence type="ECO:0000256" key="2">
    <source>
        <dbReference type="ARBA" id="ARBA00022741"/>
    </source>
</evidence>
<dbReference type="InterPro" id="IPR001806">
    <property type="entry name" value="Small_GTPase"/>
</dbReference>
<proteinExistence type="predicted"/>
<keyword evidence="3" id="KW-0342">GTP-binding</keyword>
<dbReference type="Proteomes" id="UP001287356">
    <property type="component" value="Unassembled WGS sequence"/>
</dbReference>
<evidence type="ECO:0000256" key="3">
    <source>
        <dbReference type="ARBA" id="ARBA00023134"/>
    </source>
</evidence>
<dbReference type="SUPFAM" id="SSF52540">
    <property type="entry name" value="P-loop containing nucleoside triphosphate hydrolases"/>
    <property type="match status" value="1"/>
</dbReference>
<dbReference type="GO" id="GO:0007264">
    <property type="term" value="P:small GTPase-mediated signal transduction"/>
    <property type="evidence" value="ECO:0007669"/>
    <property type="project" value="InterPro"/>
</dbReference>
<dbReference type="InterPro" id="IPR005225">
    <property type="entry name" value="Small_GTP-bd"/>
</dbReference>
<dbReference type="GO" id="GO:0051301">
    <property type="term" value="P:cell division"/>
    <property type="evidence" value="ECO:0007669"/>
    <property type="project" value="UniProtKB-KW"/>
</dbReference>
<dbReference type="Pfam" id="PF00071">
    <property type="entry name" value="Ras"/>
    <property type="match status" value="1"/>
</dbReference>
<feature type="non-terminal residue" evidence="4">
    <location>
        <position position="174"/>
    </location>
</feature>
<dbReference type="InterPro" id="IPR027417">
    <property type="entry name" value="P-loop_NTPase"/>
</dbReference>
<name>A0AAE0TV49_9PEZI</name>
<dbReference type="CDD" id="cd00157">
    <property type="entry name" value="Rho"/>
    <property type="match status" value="1"/>
</dbReference>
<reference evidence="4" key="2">
    <citation type="submission" date="2023-06" db="EMBL/GenBank/DDBJ databases">
        <authorList>
            <consortium name="Lawrence Berkeley National Laboratory"/>
            <person name="Haridas S."/>
            <person name="Hensen N."/>
            <person name="Bonometti L."/>
            <person name="Westerberg I."/>
            <person name="Brannstrom I.O."/>
            <person name="Guillou S."/>
            <person name="Cros-Aarteil S."/>
            <person name="Calhoun S."/>
            <person name="Kuo A."/>
            <person name="Mondo S."/>
            <person name="Pangilinan J."/>
            <person name="Riley R."/>
            <person name="Labutti K."/>
            <person name="Andreopoulos B."/>
            <person name="Lipzen A."/>
            <person name="Chen C."/>
            <person name="Yanf M."/>
            <person name="Daum C."/>
            <person name="Ng V."/>
            <person name="Clum A."/>
            <person name="Steindorff A."/>
            <person name="Ohm R."/>
            <person name="Martin F."/>
            <person name="Silar P."/>
            <person name="Natvig D."/>
            <person name="Lalanne C."/>
            <person name="Gautier V."/>
            <person name="Ament-Velasquez S.L."/>
            <person name="Kruys A."/>
            <person name="Hutchinson M.I."/>
            <person name="Powell A.J."/>
            <person name="Barry K."/>
            <person name="Miller A.N."/>
            <person name="Grigoriev I.V."/>
            <person name="Debuchy R."/>
            <person name="Gladieux P."/>
            <person name="Thoren M.H."/>
            <person name="Johannesson H."/>
        </authorList>
    </citation>
    <scope>NUCLEOTIDE SEQUENCE</scope>
    <source>
        <strain evidence="4">CBS 958.72</strain>
    </source>
</reference>
<keyword evidence="4" id="KW-0132">Cell division</keyword>
<evidence type="ECO:0000256" key="1">
    <source>
        <dbReference type="ARBA" id="ARBA00022481"/>
    </source>
</evidence>
<dbReference type="NCBIfam" id="TIGR00231">
    <property type="entry name" value="small_GTP"/>
    <property type="match status" value="1"/>
</dbReference>
<dbReference type="PANTHER" id="PTHR24072">
    <property type="entry name" value="RHO FAMILY GTPASE"/>
    <property type="match status" value="1"/>
</dbReference>
<keyword evidence="4" id="KW-0131">Cell cycle</keyword>
<keyword evidence="5" id="KW-1185">Reference proteome</keyword>
<organism evidence="4 5">
    <name type="scientific">Lasiosphaeria ovina</name>
    <dbReference type="NCBI Taxonomy" id="92902"/>
    <lineage>
        <taxon>Eukaryota</taxon>
        <taxon>Fungi</taxon>
        <taxon>Dikarya</taxon>
        <taxon>Ascomycota</taxon>
        <taxon>Pezizomycotina</taxon>
        <taxon>Sordariomycetes</taxon>
        <taxon>Sordariomycetidae</taxon>
        <taxon>Sordariales</taxon>
        <taxon>Lasiosphaeriaceae</taxon>
        <taxon>Lasiosphaeria</taxon>
    </lineage>
</organism>
<keyword evidence="2" id="KW-0547">Nucleotide-binding</keyword>
<evidence type="ECO:0000313" key="4">
    <source>
        <dbReference type="EMBL" id="KAK3380708.1"/>
    </source>
</evidence>
<dbReference type="SMART" id="SM00174">
    <property type="entry name" value="RHO"/>
    <property type="match status" value="1"/>
</dbReference>
<gene>
    <name evidence="4" type="ORF">B0T24DRAFT_523420</name>
</gene>
<dbReference type="PROSITE" id="PS51419">
    <property type="entry name" value="RAB"/>
    <property type="match status" value="1"/>
</dbReference>
<dbReference type="PROSITE" id="PS51420">
    <property type="entry name" value="RHO"/>
    <property type="match status" value="1"/>
</dbReference>
<dbReference type="AlphaFoldDB" id="A0AAE0TV49"/>
<protein>
    <submittedName>
        <fullName evidence="4">Cell division control protein 42</fullName>
    </submittedName>
</protein>
<keyword evidence="1" id="KW-0488">Methylation</keyword>
<dbReference type="GO" id="GO:0003924">
    <property type="term" value="F:GTPase activity"/>
    <property type="evidence" value="ECO:0007669"/>
    <property type="project" value="InterPro"/>
</dbReference>
<sequence>VVGDSSSCKTKLLHRYITQKLPTETLESTVFEHYTALVRFRSVEFTMGIFDTAGAEDYDRLRPLSYPQTDVFIICARIPSLDMFENMGTKWIPEIQHHCPDTPFLIVGIVDQDLTTLNTSLENEEDDPAPRTIAEFSSLGSQLAEQHEKAWKYMDCNLLSQEDTNKVFEQVSCF</sequence>
<accession>A0AAE0TV49</accession>
<reference evidence="4" key="1">
    <citation type="journal article" date="2023" name="Mol. Phylogenet. Evol.">
        <title>Genome-scale phylogeny and comparative genomics of the fungal order Sordariales.</title>
        <authorList>
            <person name="Hensen N."/>
            <person name="Bonometti L."/>
            <person name="Westerberg I."/>
            <person name="Brannstrom I.O."/>
            <person name="Guillou S."/>
            <person name="Cros-Aarteil S."/>
            <person name="Calhoun S."/>
            <person name="Haridas S."/>
            <person name="Kuo A."/>
            <person name="Mondo S."/>
            <person name="Pangilinan J."/>
            <person name="Riley R."/>
            <person name="LaButti K."/>
            <person name="Andreopoulos B."/>
            <person name="Lipzen A."/>
            <person name="Chen C."/>
            <person name="Yan M."/>
            <person name="Daum C."/>
            <person name="Ng V."/>
            <person name="Clum A."/>
            <person name="Steindorff A."/>
            <person name="Ohm R.A."/>
            <person name="Martin F."/>
            <person name="Silar P."/>
            <person name="Natvig D.O."/>
            <person name="Lalanne C."/>
            <person name="Gautier V."/>
            <person name="Ament-Velasquez S.L."/>
            <person name="Kruys A."/>
            <person name="Hutchinson M.I."/>
            <person name="Powell A.J."/>
            <person name="Barry K."/>
            <person name="Miller A.N."/>
            <person name="Grigoriev I.V."/>
            <person name="Debuchy R."/>
            <person name="Gladieux P."/>
            <person name="Hiltunen Thoren M."/>
            <person name="Johannesson H."/>
        </authorList>
    </citation>
    <scope>NUCLEOTIDE SEQUENCE</scope>
    <source>
        <strain evidence="4">CBS 958.72</strain>
    </source>
</reference>